<organism evidence="2 3">
    <name type="scientific">Effrenium voratum</name>
    <dbReference type="NCBI Taxonomy" id="2562239"/>
    <lineage>
        <taxon>Eukaryota</taxon>
        <taxon>Sar</taxon>
        <taxon>Alveolata</taxon>
        <taxon>Dinophyceae</taxon>
        <taxon>Suessiales</taxon>
        <taxon>Symbiodiniaceae</taxon>
        <taxon>Effrenium</taxon>
    </lineage>
</organism>
<dbReference type="Pfam" id="PF05773">
    <property type="entry name" value="RWD"/>
    <property type="match status" value="1"/>
</dbReference>
<feature type="domain" description="RWD" evidence="1">
    <location>
        <begin position="194"/>
        <end position="311"/>
    </location>
</feature>
<dbReference type="SUPFAM" id="SSF54495">
    <property type="entry name" value="UBC-like"/>
    <property type="match status" value="1"/>
</dbReference>
<sequence length="489" mass="53936">LAGKGAPPRSLEWTREELEHGQVAEEALQDLAGRMQEAGVSFSLTKSVEDFYQLDLATEASALVLDSASSSTAEVPQSPWTTLKCRHLTQLGWQVEWLPVRRWELMDEEERQALGERLGKRRSRQNVTLDGELRADHKQGFAPFSCLGGSSARAETRALVLLRALGSLLHRHLKQTWIFAELCAMDTWMQRQLEELECLQAIYCEEGQFRLDGEARDALSKDGPPVSLAVRVFDSDMGRVRLAAVLPKGYPGEGFAPVVWLEPEASGPSKVLHVAEDEDLCGRLQEVAQAANGEECLLQLIQEAEQLIRTWVEDVAVAEAAEAAEDGEDAEDPGVLDLDLHAVQRKCEGGRLGRRAMFSHHIIAPSKRQAIKQWAMQLDLGGLAKVGWPGVIIVEGDERNVAAYVDALSRLRWKHFVVRGEQMIDAAPGVCLDSLRVLPTPLREYPPDAMSEFSAHCRNLGVEELFLAALKIGGGESGSTRGAKKGKKR</sequence>
<gene>
    <name evidence="2" type="ORF">EVOR1521_LOCUS14744</name>
</gene>
<dbReference type="CDD" id="cd24163">
    <property type="entry name" value="RWDD2_C"/>
    <property type="match status" value="1"/>
</dbReference>
<reference evidence="2" key="1">
    <citation type="submission" date="2023-08" db="EMBL/GenBank/DDBJ databases">
        <authorList>
            <person name="Chen Y."/>
            <person name="Shah S."/>
            <person name="Dougan E. K."/>
            <person name="Thang M."/>
            <person name="Chan C."/>
        </authorList>
    </citation>
    <scope>NUCLEOTIDE SEQUENCE</scope>
</reference>
<feature type="non-terminal residue" evidence="2">
    <location>
        <position position="1"/>
    </location>
</feature>
<dbReference type="EMBL" id="CAUJNA010001791">
    <property type="protein sequence ID" value="CAJ1389045.1"/>
    <property type="molecule type" value="Genomic_DNA"/>
</dbReference>
<evidence type="ECO:0000313" key="2">
    <source>
        <dbReference type="EMBL" id="CAJ1389045.1"/>
    </source>
</evidence>
<protein>
    <recommendedName>
        <fullName evidence="1">RWD domain-containing protein</fullName>
    </recommendedName>
</protein>
<name>A0AA36IK07_9DINO</name>
<dbReference type="InterPro" id="IPR006575">
    <property type="entry name" value="RWD_dom"/>
</dbReference>
<dbReference type="InterPro" id="IPR017359">
    <property type="entry name" value="Phi-like"/>
</dbReference>
<dbReference type="PANTHER" id="PTHR15955">
    <property type="entry name" value="RWD DOMAIN CONTAINING PROTEIN 2"/>
    <property type="match status" value="1"/>
</dbReference>
<dbReference type="InterPro" id="IPR010541">
    <property type="entry name" value="Prp3_C"/>
</dbReference>
<evidence type="ECO:0000259" key="1">
    <source>
        <dbReference type="PROSITE" id="PS50908"/>
    </source>
</evidence>
<dbReference type="Proteomes" id="UP001178507">
    <property type="component" value="Unassembled WGS sequence"/>
</dbReference>
<dbReference type="InterPro" id="IPR016135">
    <property type="entry name" value="UBQ-conjugating_enzyme/RWD"/>
</dbReference>
<dbReference type="InterPro" id="IPR059181">
    <property type="entry name" value="RWDD2A-B_C"/>
</dbReference>
<proteinExistence type="predicted"/>
<dbReference type="AlphaFoldDB" id="A0AA36IK07"/>
<dbReference type="PROSITE" id="PS50908">
    <property type="entry name" value="RWD"/>
    <property type="match status" value="1"/>
</dbReference>
<dbReference type="Gene3D" id="3.10.110.10">
    <property type="entry name" value="Ubiquitin Conjugating Enzyme"/>
    <property type="match status" value="1"/>
</dbReference>
<comment type="caution">
    <text evidence="2">The sequence shown here is derived from an EMBL/GenBank/DDBJ whole genome shotgun (WGS) entry which is preliminary data.</text>
</comment>
<accession>A0AA36IK07</accession>
<dbReference type="Pfam" id="PF06544">
    <property type="entry name" value="Prp3_C"/>
    <property type="match status" value="1"/>
</dbReference>
<keyword evidence="3" id="KW-1185">Reference proteome</keyword>
<evidence type="ECO:0000313" key="3">
    <source>
        <dbReference type="Proteomes" id="UP001178507"/>
    </source>
</evidence>
<dbReference type="PANTHER" id="PTHR15955:SF8">
    <property type="entry name" value="RWD DOMAIN-CONTAINING PROTEIN 2B-RELATED"/>
    <property type="match status" value="1"/>
</dbReference>